<evidence type="ECO:0000313" key="4">
    <source>
        <dbReference type="Proteomes" id="UP000001072"/>
    </source>
</evidence>
<organism evidence="4">
    <name type="scientific">Melampsora larici-populina (strain 98AG31 / pathotype 3-4-7)</name>
    <name type="common">Poplar leaf rust fungus</name>
    <dbReference type="NCBI Taxonomy" id="747676"/>
    <lineage>
        <taxon>Eukaryota</taxon>
        <taxon>Fungi</taxon>
        <taxon>Dikarya</taxon>
        <taxon>Basidiomycota</taxon>
        <taxon>Pucciniomycotina</taxon>
        <taxon>Pucciniomycetes</taxon>
        <taxon>Pucciniales</taxon>
        <taxon>Melampsoraceae</taxon>
        <taxon>Melampsora</taxon>
    </lineage>
</organism>
<dbReference type="InParanoid" id="F4S9B0"/>
<keyword evidence="4" id="KW-1185">Reference proteome</keyword>
<feature type="coiled-coil region" evidence="1">
    <location>
        <begin position="315"/>
        <end position="349"/>
    </location>
</feature>
<feature type="compositionally biased region" description="Basic residues" evidence="2">
    <location>
        <begin position="13"/>
        <end position="22"/>
    </location>
</feature>
<dbReference type="Proteomes" id="UP000001072">
    <property type="component" value="Unassembled WGS sequence"/>
</dbReference>
<dbReference type="OrthoDB" id="2507381at2759"/>
<dbReference type="GeneID" id="18937237"/>
<feature type="region of interest" description="Disordered" evidence="2">
    <location>
        <begin position="218"/>
        <end position="302"/>
    </location>
</feature>
<proteinExistence type="predicted"/>
<feature type="compositionally biased region" description="Polar residues" evidence="2">
    <location>
        <begin position="35"/>
        <end position="45"/>
    </location>
</feature>
<keyword evidence="1" id="KW-0175">Coiled coil</keyword>
<accession>F4S9B0</accession>
<feature type="compositionally biased region" description="Basic and acidic residues" evidence="2">
    <location>
        <begin position="74"/>
        <end position="84"/>
    </location>
</feature>
<evidence type="ECO:0000256" key="2">
    <source>
        <dbReference type="SAM" id="MobiDB-lite"/>
    </source>
</evidence>
<evidence type="ECO:0000256" key="1">
    <source>
        <dbReference type="SAM" id="Coils"/>
    </source>
</evidence>
<evidence type="ECO:0000313" key="3">
    <source>
        <dbReference type="EMBL" id="EGF98797.1"/>
    </source>
</evidence>
<name>F4S9B0_MELLP</name>
<gene>
    <name evidence="3" type="ORF">MELLADRAFT_95434</name>
</gene>
<feature type="compositionally biased region" description="Polar residues" evidence="2">
    <location>
        <begin position="287"/>
        <end position="302"/>
    </location>
</feature>
<dbReference type="HOGENOM" id="CLU_007152_1_0_1"/>
<dbReference type="EMBL" id="GL883169">
    <property type="protein sequence ID" value="EGF98797.1"/>
    <property type="molecule type" value="Genomic_DNA"/>
</dbReference>
<sequence length="694" mass="77000">MADNQSTTDQPTRHIRQPRRSLRTTNAETPPLSKGTPSIVSNAVGDTTVKQKKRKKQSKSESDEDPSVPVGKTTSRERLLDLLNRRFQPKKPRLSAASDKKTTRAKKASQTTRAKATDGIITTRPSLPPHSLPTDLDISKSHEINYSLFHDSQLLELLHNIGLDTTGMTKEELIKNCKLHQDLVVLPGFSVTAPQAGPSTPAEGMETDAADDTTLPEIMEHPQTPIPPLQSTSKSDPAPRPKRTKGKGKQVSNQANDNLSRIEELSAASEQEDFHPQQSTSRKKSSKNCNLPTDDSDPTNLDSLKGIIAEHKDTIIKLNTVFTETNKRVQDLEDEVRTLSAVVKKLVGENVNSPSDSKTRGGRIAARVRFHVETLLGQRTCERILPKPASAEEKQAWMSQESLDLFEFNVEHDLLPSVPEDGDPTFPYKDGPGHTKSTPQQLSVMWQMMQAVGVSSFRPDFSRTQSSKDNKWLWDLGLKIFIKLVECGEYSGVPLGVDGIAAIKKSLKSHIQTLMKRYSQEKWDAAQKEAAANEVRRATRARHLKSQRDRIILANPGLWSLSSILESACSDDETDDDGHLATGSPRSTRPLRVQRLEWRSSQLELIFTRIDDLKDQNDASIPGISPGQRGRPPQMRIRSDDRPPSSIEAPVGLPVDCYSSDWLSSLSGLDRCQLEINEIPQLSTCLTALDALIF</sequence>
<dbReference type="RefSeq" id="XP_007417945.1">
    <property type="nucleotide sequence ID" value="XM_007417883.1"/>
</dbReference>
<feature type="region of interest" description="Disordered" evidence="2">
    <location>
        <begin position="617"/>
        <end position="650"/>
    </location>
</feature>
<protein>
    <submittedName>
        <fullName evidence="3">Uncharacterized protein</fullName>
    </submittedName>
</protein>
<feature type="compositionally biased region" description="Polar residues" evidence="2">
    <location>
        <begin position="1"/>
        <end position="10"/>
    </location>
</feature>
<feature type="compositionally biased region" description="Polar residues" evidence="2">
    <location>
        <begin position="250"/>
        <end position="259"/>
    </location>
</feature>
<feature type="region of interest" description="Disordered" evidence="2">
    <location>
        <begin position="1"/>
        <end position="128"/>
    </location>
</feature>
<dbReference type="AlphaFoldDB" id="F4S9B0"/>
<dbReference type="VEuPathDB" id="FungiDB:MELLADRAFT_95434"/>
<dbReference type="KEGG" id="mlr:MELLADRAFT_95434"/>
<reference evidence="4" key="1">
    <citation type="journal article" date="2011" name="Proc. Natl. Acad. Sci. U.S.A.">
        <title>Obligate biotrophy features unraveled by the genomic analysis of rust fungi.</title>
        <authorList>
            <person name="Duplessis S."/>
            <person name="Cuomo C.A."/>
            <person name="Lin Y.-C."/>
            <person name="Aerts A."/>
            <person name="Tisserant E."/>
            <person name="Veneault-Fourrey C."/>
            <person name="Joly D.L."/>
            <person name="Hacquard S."/>
            <person name="Amselem J."/>
            <person name="Cantarel B.L."/>
            <person name="Chiu R."/>
            <person name="Coutinho P.M."/>
            <person name="Feau N."/>
            <person name="Field M."/>
            <person name="Frey P."/>
            <person name="Gelhaye E."/>
            <person name="Goldberg J."/>
            <person name="Grabherr M.G."/>
            <person name="Kodira C.D."/>
            <person name="Kohler A."/>
            <person name="Kuees U."/>
            <person name="Lindquist E.A."/>
            <person name="Lucas S.M."/>
            <person name="Mago R."/>
            <person name="Mauceli E."/>
            <person name="Morin E."/>
            <person name="Murat C."/>
            <person name="Pangilinan J.L."/>
            <person name="Park R."/>
            <person name="Pearson M."/>
            <person name="Quesneville H."/>
            <person name="Rouhier N."/>
            <person name="Sakthikumar S."/>
            <person name="Salamov A.A."/>
            <person name="Schmutz J."/>
            <person name="Selles B."/>
            <person name="Shapiro H."/>
            <person name="Tanguay P."/>
            <person name="Tuskan G.A."/>
            <person name="Henrissat B."/>
            <person name="Van de Peer Y."/>
            <person name="Rouze P."/>
            <person name="Ellis J.G."/>
            <person name="Dodds P.N."/>
            <person name="Schein J.E."/>
            <person name="Zhong S."/>
            <person name="Hamelin R.C."/>
            <person name="Grigoriev I.V."/>
            <person name="Szabo L.J."/>
            <person name="Martin F."/>
        </authorList>
    </citation>
    <scope>NUCLEOTIDE SEQUENCE [LARGE SCALE GENOMIC DNA]</scope>
    <source>
        <strain evidence="4">98AG31 / pathotype 3-4-7</strain>
    </source>
</reference>